<comment type="caution">
    <text evidence="2">The sequence shown here is derived from an EMBL/GenBank/DDBJ whole genome shotgun (WGS) entry which is preliminary data.</text>
</comment>
<feature type="transmembrane region" description="Helical" evidence="1">
    <location>
        <begin position="69"/>
        <end position="90"/>
    </location>
</feature>
<gene>
    <name evidence="2" type="ORF">BA195_01970</name>
</gene>
<dbReference type="OrthoDB" id="9097160at2"/>
<reference evidence="2 3" key="1">
    <citation type="submission" date="2016-06" db="EMBL/GenBank/DDBJ databases">
        <title>Draft Genome Sequence of Tenacibaculum soleae UCD-KL19.</title>
        <authorList>
            <person name="Eisen J.A."/>
            <person name="Coil D.A."/>
            <person name="Lujan K.M."/>
        </authorList>
    </citation>
    <scope>NUCLEOTIDE SEQUENCE [LARGE SCALE GENOMIC DNA]</scope>
    <source>
        <strain evidence="2 3">UCD-KL19</strain>
    </source>
</reference>
<dbReference type="EMBL" id="MAKX01000001">
    <property type="protein sequence ID" value="OCK43495.1"/>
    <property type="molecule type" value="Genomic_DNA"/>
</dbReference>
<dbReference type="Proteomes" id="UP000093186">
    <property type="component" value="Unassembled WGS sequence"/>
</dbReference>
<name>A0A1B9Y0Z9_9FLAO</name>
<dbReference type="PANTHER" id="PTHR34821:SF2">
    <property type="entry name" value="INNER MEMBRANE PROTEIN YDCZ"/>
    <property type="match status" value="1"/>
</dbReference>
<dbReference type="AlphaFoldDB" id="A0A1B9Y0Z9"/>
<evidence type="ECO:0000313" key="3">
    <source>
        <dbReference type="Proteomes" id="UP000093186"/>
    </source>
</evidence>
<dbReference type="STRING" id="447689.BA195_01970"/>
<dbReference type="Pfam" id="PF04657">
    <property type="entry name" value="DMT_YdcZ"/>
    <property type="match status" value="1"/>
</dbReference>
<sequence>MNQYSLSLLAVIGGVFLAAQGGLNSNLGVLLKNPLMASVAAFFSSTVFAIVFIFISSKNLPTAETIKEIPIYLWFTGGLLSVIGISLYYYTIPKLGISTMISLGLFGQLAFSVIAGHFGWLNLPTEPITIKRIIGVFTMLSGILLINLK</sequence>
<accession>A0A1B9Y0Z9</accession>
<protein>
    <submittedName>
        <fullName evidence="2">Uncharacterized protein</fullName>
    </submittedName>
</protein>
<organism evidence="2 3">
    <name type="scientific">Tenacibaculum soleae</name>
    <dbReference type="NCBI Taxonomy" id="447689"/>
    <lineage>
        <taxon>Bacteria</taxon>
        <taxon>Pseudomonadati</taxon>
        <taxon>Bacteroidota</taxon>
        <taxon>Flavobacteriia</taxon>
        <taxon>Flavobacteriales</taxon>
        <taxon>Flavobacteriaceae</taxon>
        <taxon>Tenacibaculum</taxon>
    </lineage>
</organism>
<keyword evidence="1" id="KW-1133">Transmembrane helix</keyword>
<dbReference type="InterPro" id="IPR006750">
    <property type="entry name" value="YdcZ"/>
</dbReference>
<dbReference type="RefSeq" id="WP_068701911.1">
    <property type="nucleotide sequence ID" value="NZ_MAKX01000001.1"/>
</dbReference>
<feature type="transmembrane region" description="Helical" evidence="1">
    <location>
        <begin position="96"/>
        <end position="118"/>
    </location>
</feature>
<keyword evidence="3" id="KW-1185">Reference proteome</keyword>
<keyword evidence="1" id="KW-0812">Transmembrane</keyword>
<evidence type="ECO:0000256" key="1">
    <source>
        <dbReference type="SAM" id="Phobius"/>
    </source>
</evidence>
<feature type="transmembrane region" description="Helical" evidence="1">
    <location>
        <begin position="37"/>
        <end position="57"/>
    </location>
</feature>
<evidence type="ECO:0000313" key="2">
    <source>
        <dbReference type="EMBL" id="OCK43495.1"/>
    </source>
</evidence>
<dbReference type="GO" id="GO:0005886">
    <property type="term" value="C:plasma membrane"/>
    <property type="evidence" value="ECO:0007669"/>
    <property type="project" value="TreeGrafter"/>
</dbReference>
<dbReference type="PANTHER" id="PTHR34821">
    <property type="entry name" value="INNER MEMBRANE PROTEIN YDCZ"/>
    <property type="match status" value="1"/>
</dbReference>
<proteinExistence type="predicted"/>
<keyword evidence="1" id="KW-0472">Membrane</keyword>